<dbReference type="Ensembl" id="ENSCVAT00000000578.1">
    <property type="protein sequence ID" value="ENSCVAP00000025849.1"/>
    <property type="gene ID" value="ENSCVAG00000010975.1"/>
</dbReference>
<keyword evidence="6" id="KW-1015">Disulfide bond</keyword>
<evidence type="ECO:0000256" key="5">
    <source>
        <dbReference type="ARBA" id="ARBA00023136"/>
    </source>
</evidence>
<dbReference type="CDD" id="cd00099">
    <property type="entry name" value="IgV"/>
    <property type="match status" value="1"/>
</dbReference>
<dbReference type="GO" id="GO:0009617">
    <property type="term" value="P:response to bacterium"/>
    <property type="evidence" value="ECO:0007669"/>
    <property type="project" value="TreeGrafter"/>
</dbReference>
<dbReference type="OMA" id="EQRDAHC"/>
<reference evidence="10" key="1">
    <citation type="submission" date="2025-08" db="UniProtKB">
        <authorList>
            <consortium name="Ensembl"/>
        </authorList>
    </citation>
    <scope>IDENTIFICATION</scope>
</reference>
<keyword evidence="5 8" id="KW-0472">Membrane</keyword>
<dbReference type="Gene3D" id="2.60.40.10">
    <property type="entry name" value="Immunoglobulins"/>
    <property type="match status" value="2"/>
</dbReference>
<dbReference type="STRING" id="28743.ENSCVAP00000025849"/>
<evidence type="ECO:0000313" key="11">
    <source>
        <dbReference type="Proteomes" id="UP000265020"/>
    </source>
</evidence>
<feature type="domain" description="Ig-like" evidence="9">
    <location>
        <begin position="1"/>
        <end position="72"/>
    </location>
</feature>
<dbReference type="GO" id="GO:0005886">
    <property type="term" value="C:plasma membrane"/>
    <property type="evidence" value="ECO:0007669"/>
    <property type="project" value="UniProtKB-SubCell"/>
</dbReference>
<dbReference type="InterPro" id="IPR052051">
    <property type="entry name" value="TCR_complex_component"/>
</dbReference>
<evidence type="ECO:0000256" key="6">
    <source>
        <dbReference type="ARBA" id="ARBA00023157"/>
    </source>
</evidence>
<keyword evidence="8" id="KW-1133">Transmembrane helix</keyword>
<sequence>VTLTCPRQTSAHYKENLYWIRLVSGNLPQFLGVLFNFMDVSKIPRIQTKQNGEQFHLHINDAQQNDTGLYYCIKVRQLDFIFISGTFVKIKGEESDVNVVLQKHPSVRVHPVNPGTLQCSVLSKSDWSTCPADNRVYWFRAGSDDSHPNFLYLQEISKAECERSPGVPSAQTCFYNFSEISDAGTYYCAVAACGQILFGNGAKIKGIQKDFSNIVLSSLISALVISLAIISCLIYKIKKKTCSCCKGHTIFLIVMVQIITYWFETLICIFSLSINRLWLLLYCSYFLHKVRPIIFYS</sequence>
<evidence type="ECO:0000256" key="1">
    <source>
        <dbReference type="ARBA" id="ARBA00004236"/>
    </source>
</evidence>
<dbReference type="AlphaFoldDB" id="A0A3Q2E3D1"/>
<evidence type="ECO:0000259" key="9">
    <source>
        <dbReference type="PROSITE" id="PS50835"/>
    </source>
</evidence>
<dbReference type="PANTHER" id="PTHR19433">
    <property type="entry name" value="T-CELL RECEPTOR ALPHA CHAIN V REGION-RELATED"/>
    <property type="match status" value="1"/>
</dbReference>
<keyword evidence="3" id="KW-0732">Signal</keyword>
<keyword evidence="8" id="KW-0812">Transmembrane</keyword>
<dbReference type="InterPro" id="IPR013106">
    <property type="entry name" value="Ig_V-set"/>
</dbReference>
<feature type="transmembrane region" description="Helical" evidence="8">
    <location>
        <begin position="214"/>
        <end position="235"/>
    </location>
</feature>
<evidence type="ECO:0000256" key="2">
    <source>
        <dbReference type="ARBA" id="ARBA00022475"/>
    </source>
</evidence>
<keyword evidence="7" id="KW-0325">Glycoprotein</keyword>
<dbReference type="GO" id="GO:0002376">
    <property type="term" value="P:immune system process"/>
    <property type="evidence" value="ECO:0007669"/>
    <property type="project" value="UniProtKB-KW"/>
</dbReference>
<dbReference type="Proteomes" id="UP000265020">
    <property type="component" value="Unassembled WGS sequence"/>
</dbReference>
<dbReference type="PROSITE" id="PS50835">
    <property type="entry name" value="IG_LIKE"/>
    <property type="match status" value="2"/>
</dbReference>
<comment type="subcellular location">
    <subcellularLocation>
        <location evidence="1">Cell membrane</location>
    </subcellularLocation>
</comment>
<dbReference type="GeneTree" id="ENSGT00950000182968"/>
<protein>
    <recommendedName>
        <fullName evidence="9">Ig-like domain-containing protein</fullName>
    </recommendedName>
</protein>
<dbReference type="SMART" id="SM00406">
    <property type="entry name" value="IGv"/>
    <property type="match status" value="1"/>
</dbReference>
<name>A0A3Q2E3D1_CYPVA</name>
<dbReference type="PANTHER" id="PTHR19433:SF111">
    <property type="entry name" value="T CELL RECEPTOR ALPHA VARIABLE 4"/>
    <property type="match status" value="1"/>
</dbReference>
<reference evidence="10" key="2">
    <citation type="submission" date="2025-09" db="UniProtKB">
        <authorList>
            <consortium name="Ensembl"/>
        </authorList>
    </citation>
    <scope>IDENTIFICATION</scope>
</reference>
<evidence type="ECO:0000313" key="10">
    <source>
        <dbReference type="Ensembl" id="ENSCVAP00000025849.1"/>
    </source>
</evidence>
<keyword evidence="4" id="KW-0391">Immunity</keyword>
<evidence type="ECO:0000256" key="4">
    <source>
        <dbReference type="ARBA" id="ARBA00022859"/>
    </source>
</evidence>
<evidence type="ECO:0000256" key="7">
    <source>
        <dbReference type="ARBA" id="ARBA00023180"/>
    </source>
</evidence>
<evidence type="ECO:0000256" key="8">
    <source>
        <dbReference type="SAM" id="Phobius"/>
    </source>
</evidence>
<keyword evidence="2" id="KW-1003">Cell membrane</keyword>
<accession>A0A3Q2E3D1</accession>
<proteinExistence type="predicted"/>
<evidence type="ECO:0000256" key="3">
    <source>
        <dbReference type="ARBA" id="ARBA00022729"/>
    </source>
</evidence>
<dbReference type="Pfam" id="PF07686">
    <property type="entry name" value="V-set"/>
    <property type="match status" value="1"/>
</dbReference>
<feature type="transmembrane region" description="Helical" evidence="8">
    <location>
        <begin position="247"/>
        <end position="263"/>
    </location>
</feature>
<dbReference type="InterPro" id="IPR036179">
    <property type="entry name" value="Ig-like_dom_sf"/>
</dbReference>
<dbReference type="InterPro" id="IPR007110">
    <property type="entry name" value="Ig-like_dom"/>
</dbReference>
<dbReference type="SUPFAM" id="SSF48726">
    <property type="entry name" value="Immunoglobulin"/>
    <property type="match status" value="2"/>
</dbReference>
<feature type="domain" description="Ig-like" evidence="9">
    <location>
        <begin position="116"/>
        <end position="190"/>
    </location>
</feature>
<keyword evidence="11" id="KW-1185">Reference proteome</keyword>
<dbReference type="InterPro" id="IPR013783">
    <property type="entry name" value="Ig-like_fold"/>
</dbReference>
<organism evidence="10 11">
    <name type="scientific">Cyprinodon variegatus</name>
    <name type="common">Sheepshead minnow</name>
    <dbReference type="NCBI Taxonomy" id="28743"/>
    <lineage>
        <taxon>Eukaryota</taxon>
        <taxon>Metazoa</taxon>
        <taxon>Chordata</taxon>
        <taxon>Craniata</taxon>
        <taxon>Vertebrata</taxon>
        <taxon>Euteleostomi</taxon>
        <taxon>Actinopterygii</taxon>
        <taxon>Neopterygii</taxon>
        <taxon>Teleostei</taxon>
        <taxon>Neoteleostei</taxon>
        <taxon>Acanthomorphata</taxon>
        <taxon>Ovalentaria</taxon>
        <taxon>Atherinomorphae</taxon>
        <taxon>Cyprinodontiformes</taxon>
        <taxon>Cyprinodontidae</taxon>
        <taxon>Cyprinodon</taxon>
    </lineage>
</organism>